<dbReference type="OrthoDB" id="9134483at2"/>
<reference evidence="2" key="1">
    <citation type="submission" date="2017-06" db="EMBL/GenBank/DDBJ databases">
        <authorList>
            <person name="Varghese N."/>
            <person name="Submissions S."/>
        </authorList>
    </citation>
    <scope>NUCLEOTIDE SEQUENCE [LARGE SCALE GENOMIC DNA]</scope>
    <source>
        <strain evidence="2">Ca-68</strain>
    </source>
</reference>
<sequence length="140" mass="15668">MRRNVLGLIVIVVGIGAGFAYFWSRPVATVAIEPLACEDIQQGCKNADLTIRAMTTPKVMQPFEMRIDAAGAEKVVANFEMKDMQMGVNRYRFQPQADGSWQAMVTLPLCTHGRNDWSMTIETIQAGQSRHYQLEFSAQP</sequence>
<evidence type="ECO:0000313" key="1">
    <source>
        <dbReference type="EMBL" id="SNR64546.1"/>
    </source>
</evidence>
<dbReference type="EMBL" id="FZOA01000001">
    <property type="protein sequence ID" value="SNR64546.1"/>
    <property type="molecule type" value="Genomic_DNA"/>
</dbReference>
<gene>
    <name evidence="1" type="ORF">SAMN05192560_0339</name>
</gene>
<organism evidence="1 2">
    <name type="scientific">Methylobacillus rhizosphaerae</name>
    <dbReference type="NCBI Taxonomy" id="551994"/>
    <lineage>
        <taxon>Bacteria</taxon>
        <taxon>Pseudomonadati</taxon>
        <taxon>Pseudomonadota</taxon>
        <taxon>Betaproteobacteria</taxon>
        <taxon>Nitrosomonadales</taxon>
        <taxon>Methylophilaceae</taxon>
        <taxon>Methylobacillus</taxon>
    </lineage>
</organism>
<dbReference type="Proteomes" id="UP000198305">
    <property type="component" value="Unassembled WGS sequence"/>
</dbReference>
<name>A0A238XZS0_9PROT</name>
<proteinExistence type="predicted"/>
<evidence type="ECO:0008006" key="3">
    <source>
        <dbReference type="Google" id="ProtNLM"/>
    </source>
</evidence>
<dbReference type="RefSeq" id="WP_089374481.1">
    <property type="nucleotide sequence ID" value="NZ_FZOA01000001.1"/>
</dbReference>
<protein>
    <recommendedName>
        <fullName evidence="3">YtkA-like domain-containing protein</fullName>
    </recommendedName>
</protein>
<keyword evidence="2" id="KW-1185">Reference proteome</keyword>
<accession>A0A238XZS0</accession>
<dbReference type="AlphaFoldDB" id="A0A238XZS0"/>
<evidence type="ECO:0000313" key="2">
    <source>
        <dbReference type="Proteomes" id="UP000198305"/>
    </source>
</evidence>